<dbReference type="PANTHER" id="PTHR23028:SF131">
    <property type="entry name" value="BLR2367 PROTEIN"/>
    <property type="match status" value="1"/>
</dbReference>
<feature type="transmembrane region" description="Helical" evidence="1">
    <location>
        <begin position="313"/>
        <end position="335"/>
    </location>
</feature>
<gene>
    <name evidence="3" type="ORF">CJD38_02010</name>
</gene>
<keyword evidence="1" id="KW-0812">Transmembrane</keyword>
<feature type="transmembrane region" description="Helical" evidence="1">
    <location>
        <begin position="20"/>
        <end position="37"/>
    </location>
</feature>
<feature type="transmembrane region" description="Helical" evidence="1">
    <location>
        <begin position="194"/>
        <end position="211"/>
    </location>
</feature>
<dbReference type="PANTHER" id="PTHR23028">
    <property type="entry name" value="ACETYLTRANSFERASE"/>
    <property type="match status" value="1"/>
</dbReference>
<feature type="transmembrane region" description="Helical" evidence="1">
    <location>
        <begin position="253"/>
        <end position="270"/>
    </location>
</feature>
<reference evidence="3 4" key="1">
    <citation type="submission" date="2018-04" db="EMBL/GenBank/DDBJ databases">
        <title>Novel species isolated from glacier.</title>
        <authorList>
            <person name="Liu Q."/>
            <person name="Xin Y.-H."/>
        </authorList>
    </citation>
    <scope>NUCLEOTIDE SEQUENCE [LARGE SCALE GENOMIC DNA]</scope>
    <source>
        <strain evidence="3 4">GT1R17</strain>
    </source>
</reference>
<evidence type="ECO:0000313" key="3">
    <source>
        <dbReference type="EMBL" id="PTU32911.1"/>
    </source>
</evidence>
<dbReference type="InterPro" id="IPR050879">
    <property type="entry name" value="Acyltransferase_3"/>
</dbReference>
<feature type="transmembrane region" description="Helical" evidence="1">
    <location>
        <begin position="138"/>
        <end position="161"/>
    </location>
</feature>
<accession>A0A2T5MK09</accession>
<dbReference type="AlphaFoldDB" id="A0A2T5MK09"/>
<comment type="caution">
    <text evidence="3">The sequence shown here is derived from an EMBL/GenBank/DDBJ whole genome shotgun (WGS) entry which is preliminary data.</text>
</comment>
<feature type="transmembrane region" description="Helical" evidence="1">
    <location>
        <begin position="57"/>
        <end position="73"/>
    </location>
</feature>
<evidence type="ECO:0000259" key="2">
    <source>
        <dbReference type="Pfam" id="PF01757"/>
    </source>
</evidence>
<keyword evidence="1" id="KW-1133">Transmembrane helix</keyword>
<dbReference type="GO" id="GO:0016020">
    <property type="term" value="C:membrane"/>
    <property type="evidence" value="ECO:0007669"/>
    <property type="project" value="TreeGrafter"/>
</dbReference>
<feature type="domain" description="Acyltransferase 3" evidence="2">
    <location>
        <begin position="16"/>
        <end position="332"/>
    </location>
</feature>
<keyword evidence="3" id="KW-0012">Acyltransferase</keyword>
<organism evidence="3 4">
    <name type="scientific">Stenotrophobium rhamnosiphilum</name>
    <dbReference type="NCBI Taxonomy" id="2029166"/>
    <lineage>
        <taxon>Bacteria</taxon>
        <taxon>Pseudomonadati</taxon>
        <taxon>Pseudomonadota</taxon>
        <taxon>Gammaproteobacteria</taxon>
        <taxon>Nevskiales</taxon>
        <taxon>Nevskiaceae</taxon>
        <taxon>Stenotrophobium</taxon>
    </lineage>
</organism>
<evidence type="ECO:0000256" key="1">
    <source>
        <dbReference type="SAM" id="Phobius"/>
    </source>
</evidence>
<dbReference type="InterPro" id="IPR002656">
    <property type="entry name" value="Acyl_transf_3_dom"/>
</dbReference>
<sequence length="359" mass="40854">MKQNEKIVKESERFFYIDSLRGIAALLVVFQHDFVPLLGGDSDHFFWRYVLDAGKMGVIWFFIISGFVIPYSLKEGEGALRNFAISRFLRLYPAYWLSMGCALLAMSIAGAVMPPTRLILANITMFQTALGIADLSPVYWTLFIELVFYIICASAFAVGLLGKIKFRLTMVIGMMVLAMLMGVARDVFNMRFPVALPLALSLMFFGSIWRDALVDHCAVAKKYATWVLALYCFAMPLTFYMAYRTDMGYGETWTRYACTYAFSIATFIFFTQKFRITGRFWVWTGAISYSVYLFHPLVIRMVAYWLTPFDFPVLLVAVIAVASTLLVAHLVYTLVEKRFINLGRTLQRRPVKPVAVTGP</sequence>
<feature type="transmembrane region" description="Helical" evidence="1">
    <location>
        <begin position="94"/>
        <end position="113"/>
    </location>
</feature>
<protein>
    <submittedName>
        <fullName evidence="3">Acyltransferase</fullName>
    </submittedName>
</protein>
<keyword evidence="4" id="KW-1185">Reference proteome</keyword>
<keyword evidence="1" id="KW-0472">Membrane</keyword>
<proteinExistence type="predicted"/>
<dbReference type="RefSeq" id="WP_107938619.1">
    <property type="nucleotide sequence ID" value="NZ_QANS01000001.1"/>
</dbReference>
<feature type="transmembrane region" description="Helical" evidence="1">
    <location>
        <begin position="223"/>
        <end position="241"/>
    </location>
</feature>
<dbReference type="EMBL" id="QANS01000001">
    <property type="protein sequence ID" value="PTU32911.1"/>
    <property type="molecule type" value="Genomic_DNA"/>
</dbReference>
<dbReference type="GO" id="GO:0000271">
    <property type="term" value="P:polysaccharide biosynthetic process"/>
    <property type="evidence" value="ECO:0007669"/>
    <property type="project" value="TreeGrafter"/>
</dbReference>
<dbReference type="GO" id="GO:0016747">
    <property type="term" value="F:acyltransferase activity, transferring groups other than amino-acyl groups"/>
    <property type="evidence" value="ECO:0007669"/>
    <property type="project" value="InterPro"/>
</dbReference>
<name>A0A2T5MK09_9GAMM</name>
<dbReference type="OrthoDB" id="9767863at2"/>
<evidence type="ECO:0000313" key="4">
    <source>
        <dbReference type="Proteomes" id="UP000244248"/>
    </source>
</evidence>
<feature type="transmembrane region" description="Helical" evidence="1">
    <location>
        <begin position="282"/>
        <end position="307"/>
    </location>
</feature>
<feature type="transmembrane region" description="Helical" evidence="1">
    <location>
        <begin position="168"/>
        <end position="188"/>
    </location>
</feature>
<keyword evidence="3" id="KW-0808">Transferase</keyword>
<dbReference type="Proteomes" id="UP000244248">
    <property type="component" value="Unassembled WGS sequence"/>
</dbReference>
<dbReference type="Pfam" id="PF01757">
    <property type="entry name" value="Acyl_transf_3"/>
    <property type="match status" value="1"/>
</dbReference>